<keyword evidence="5 9" id="KW-0229">DNA integration</keyword>
<feature type="active site" evidence="9">
    <location>
        <position position="184"/>
    </location>
</feature>
<dbReference type="HAMAP" id="MF_01808">
    <property type="entry name" value="Recomb_XerC_XerD"/>
    <property type="match status" value="1"/>
</dbReference>
<comment type="function">
    <text evidence="9">Site-specific tyrosine recombinase, which acts by catalyzing the cutting and rejoining of the recombining DNA molecules. The XerC-XerD complex is essential to convert dimers of the bacterial chromosome into monomers to permit their segregation at cell division. It also contributes to the segregational stability of plasmids.</text>
</comment>
<dbReference type="PANTHER" id="PTHR30349">
    <property type="entry name" value="PHAGE INTEGRASE-RELATED"/>
    <property type="match status" value="1"/>
</dbReference>
<evidence type="ECO:0000259" key="11">
    <source>
        <dbReference type="PROSITE" id="PS51900"/>
    </source>
</evidence>
<dbReference type="InterPro" id="IPR010998">
    <property type="entry name" value="Integrase_recombinase_N"/>
</dbReference>
<evidence type="ECO:0000256" key="2">
    <source>
        <dbReference type="ARBA" id="ARBA00022490"/>
    </source>
</evidence>
<keyword evidence="3 9" id="KW-0132">Cell division</keyword>
<evidence type="ECO:0000256" key="8">
    <source>
        <dbReference type="ARBA" id="ARBA00023306"/>
    </source>
</evidence>
<dbReference type="SUPFAM" id="SSF56349">
    <property type="entry name" value="DNA breaking-rejoining enzymes"/>
    <property type="match status" value="1"/>
</dbReference>
<dbReference type="Gene3D" id="1.10.150.130">
    <property type="match status" value="1"/>
</dbReference>
<dbReference type="InterPro" id="IPR044068">
    <property type="entry name" value="CB"/>
</dbReference>
<dbReference type="InterPro" id="IPR013762">
    <property type="entry name" value="Integrase-like_cat_sf"/>
</dbReference>
<evidence type="ECO:0000256" key="4">
    <source>
        <dbReference type="ARBA" id="ARBA00022829"/>
    </source>
</evidence>
<name>A0A521BS53_9RHOB</name>
<evidence type="ECO:0000256" key="3">
    <source>
        <dbReference type="ARBA" id="ARBA00022618"/>
    </source>
</evidence>
<feature type="active site" evidence="9">
    <location>
        <position position="265"/>
    </location>
</feature>
<dbReference type="Proteomes" id="UP000319014">
    <property type="component" value="Unassembled WGS sequence"/>
</dbReference>
<dbReference type="GO" id="GO:0051301">
    <property type="term" value="P:cell division"/>
    <property type="evidence" value="ECO:0007669"/>
    <property type="project" value="UniProtKB-KW"/>
</dbReference>
<evidence type="ECO:0000256" key="1">
    <source>
        <dbReference type="ARBA" id="ARBA00004496"/>
    </source>
</evidence>
<keyword evidence="4 9" id="KW-0159">Chromosome partition</keyword>
<evidence type="ECO:0000256" key="5">
    <source>
        <dbReference type="ARBA" id="ARBA00022908"/>
    </source>
</evidence>
<keyword evidence="8 9" id="KW-0131">Cell cycle</keyword>
<sequence length="328" mass="35792">MPRGSGSAADPGDRRRISAFLDAQAAEAGAARNTLLAYGRDLADFSAWLVGHDSDLLQVSRDQIEDYLVYCDAQGLSRATRARRLSAIRQLTRFALEEGWREDDPAGRIAGPGRAKRLPRTLDRTEVQALLDALPQLGRNATERARNLALFEMIYATGMRVSELVTLPVNGCRGNPQLLLIKGKGGKERMVPLNGPARDALRDWITLRDKAPAVSPLGKLVAGKGGRWLFPAPSAEGHMTRQAMNGLLNQLALAAGIDPARVSPHVIRHAFATHLLEGGADLRAIQSLLGHADLGTTEIYTHVIDARMRDLVLNHHPLATRHEDEDDE</sequence>
<dbReference type="GO" id="GO:0005737">
    <property type="term" value="C:cytoplasm"/>
    <property type="evidence" value="ECO:0007669"/>
    <property type="project" value="UniProtKB-SubCell"/>
</dbReference>
<dbReference type="Pfam" id="PF00589">
    <property type="entry name" value="Phage_integrase"/>
    <property type="match status" value="1"/>
</dbReference>
<dbReference type="RefSeq" id="WP_142661939.1">
    <property type="nucleotide sequence ID" value="NZ_FXTK01000003.1"/>
</dbReference>
<evidence type="ECO:0000313" key="13">
    <source>
        <dbReference type="Proteomes" id="UP000319014"/>
    </source>
</evidence>
<keyword evidence="13" id="KW-1185">Reference proteome</keyword>
<dbReference type="PANTHER" id="PTHR30349:SF90">
    <property type="entry name" value="TYROSINE RECOMBINASE XERD"/>
    <property type="match status" value="1"/>
</dbReference>
<evidence type="ECO:0000256" key="9">
    <source>
        <dbReference type="HAMAP-Rule" id="MF_01808"/>
    </source>
</evidence>
<gene>
    <name evidence="9" type="primary">xerC</name>
    <name evidence="12" type="ORF">SAMN06265221_10357</name>
</gene>
<keyword evidence="7 9" id="KW-0233">DNA recombination</keyword>
<evidence type="ECO:0000313" key="12">
    <source>
        <dbReference type="EMBL" id="SMO49360.1"/>
    </source>
</evidence>
<comment type="subcellular location">
    <subcellularLocation>
        <location evidence="1 9">Cytoplasm</location>
    </subcellularLocation>
</comment>
<dbReference type="Gene3D" id="1.10.443.10">
    <property type="entry name" value="Intergrase catalytic core"/>
    <property type="match status" value="1"/>
</dbReference>
<keyword evidence="2 9" id="KW-0963">Cytoplasm</keyword>
<organism evidence="12 13">
    <name type="scientific">Paracoccus laeviglucosivorans</name>
    <dbReference type="NCBI Taxonomy" id="1197861"/>
    <lineage>
        <taxon>Bacteria</taxon>
        <taxon>Pseudomonadati</taxon>
        <taxon>Pseudomonadota</taxon>
        <taxon>Alphaproteobacteria</taxon>
        <taxon>Rhodobacterales</taxon>
        <taxon>Paracoccaceae</taxon>
        <taxon>Paracoccus</taxon>
    </lineage>
</organism>
<feature type="active site" evidence="9">
    <location>
        <position position="268"/>
    </location>
</feature>
<dbReference type="PROSITE" id="PS51898">
    <property type="entry name" value="TYR_RECOMBINASE"/>
    <property type="match status" value="1"/>
</dbReference>
<dbReference type="InterPro" id="IPR002104">
    <property type="entry name" value="Integrase_catalytic"/>
</dbReference>
<dbReference type="Pfam" id="PF02899">
    <property type="entry name" value="Phage_int_SAM_1"/>
    <property type="match status" value="1"/>
</dbReference>
<proteinExistence type="inferred from homology"/>
<dbReference type="OrthoDB" id="9801717at2"/>
<dbReference type="InterPro" id="IPR004107">
    <property type="entry name" value="Integrase_SAM-like_N"/>
</dbReference>
<evidence type="ECO:0000259" key="10">
    <source>
        <dbReference type="PROSITE" id="PS51898"/>
    </source>
</evidence>
<dbReference type="GO" id="GO:0007059">
    <property type="term" value="P:chromosome segregation"/>
    <property type="evidence" value="ECO:0007669"/>
    <property type="project" value="UniProtKB-UniRule"/>
</dbReference>
<accession>A0A521BS53</accession>
<keyword evidence="6 9" id="KW-0238">DNA-binding</keyword>
<dbReference type="InterPro" id="IPR011010">
    <property type="entry name" value="DNA_brk_join_enz"/>
</dbReference>
<feature type="active site" description="O-(3'-phospho-DNA)-tyrosine intermediate" evidence="9">
    <location>
        <position position="300"/>
    </location>
</feature>
<dbReference type="GO" id="GO:0006313">
    <property type="term" value="P:DNA transposition"/>
    <property type="evidence" value="ECO:0007669"/>
    <property type="project" value="UniProtKB-UniRule"/>
</dbReference>
<feature type="domain" description="Core-binding (CB)" evidence="11">
    <location>
        <begin position="11"/>
        <end position="96"/>
    </location>
</feature>
<dbReference type="NCBIfam" id="NF001399">
    <property type="entry name" value="PRK00283.1"/>
    <property type="match status" value="1"/>
</dbReference>
<evidence type="ECO:0000256" key="7">
    <source>
        <dbReference type="ARBA" id="ARBA00023172"/>
    </source>
</evidence>
<feature type="active site" evidence="9">
    <location>
        <position position="291"/>
    </location>
</feature>
<dbReference type="GO" id="GO:0009037">
    <property type="term" value="F:tyrosine-based site-specific recombinase activity"/>
    <property type="evidence" value="ECO:0007669"/>
    <property type="project" value="UniProtKB-UniRule"/>
</dbReference>
<feature type="domain" description="Tyr recombinase" evidence="10">
    <location>
        <begin position="117"/>
        <end position="313"/>
    </location>
</feature>
<feature type="active site" evidence="9">
    <location>
        <position position="160"/>
    </location>
</feature>
<dbReference type="PROSITE" id="PS51900">
    <property type="entry name" value="CB"/>
    <property type="match status" value="1"/>
</dbReference>
<evidence type="ECO:0000256" key="6">
    <source>
        <dbReference type="ARBA" id="ARBA00023125"/>
    </source>
</evidence>
<comment type="similarity">
    <text evidence="9">Belongs to the 'phage' integrase family. XerC subfamily.</text>
</comment>
<reference evidence="12 13" key="1">
    <citation type="submission" date="2017-05" db="EMBL/GenBank/DDBJ databases">
        <authorList>
            <person name="Varghese N."/>
            <person name="Submissions S."/>
        </authorList>
    </citation>
    <scope>NUCLEOTIDE SEQUENCE [LARGE SCALE GENOMIC DNA]</scope>
    <source>
        <strain evidence="12 13">DSM 100094</strain>
    </source>
</reference>
<dbReference type="InterPro" id="IPR050090">
    <property type="entry name" value="Tyrosine_recombinase_XerCD"/>
</dbReference>
<comment type="subunit">
    <text evidence="9">Forms a cyclic heterotetrameric complex composed of two molecules of XerC and two molecules of XerD.</text>
</comment>
<dbReference type="AlphaFoldDB" id="A0A521BS53"/>
<dbReference type="EMBL" id="FXTK01000003">
    <property type="protein sequence ID" value="SMO49360.1"/>
    <property type="molecule type" value="Genomic_DNA"/>
</dbReference>
<protein>
    <recommendedName>
        <fullName evidence="9">Tyrosine recombinase XerC</fullName>
    </recommendedName>
</protein>
<dbReference type="InterPro" id="IPR023009">
    <property type="entry name" value="Tyrosine_recombinase_XerC/XerD"/>
</dbReference>
<dbReference type="GO" id="GO:0003677">
    <property type="term" value="F:DNA binding"/>
    <property type="evidence" value="ECO:0007669"/>
    <property type="project" value="UniProtKB-UniRule"/>
</dbReference>